<name>A0A919RW78_9CLOT</name>
<organism evidence="3 4">
    <name type="scientific">Clostridium polyendosporum</name>
    <dbReference type="NCBI Taxonomy" id="69208"/>
    <lineage>
        <taxon>Bacteria</taxon>
        <taxon>Bacillati</taxon>
        <taxon>Bacillota</taxon>
        <taxon>Clostridia</taxon>
        <taxon>Eubacteriales</taxon>
        <taxon>Clostridiaceae</taxon>
        <taxon>Clostridium</taxon>
    </lineage>
</organism>
<proteinExistence type="inferred from homology"/>
<comment type="catalytic activity">
    <reaction evidence="2">
        <text>agmatine + H2O = N-carbamoylputrescine + NH4(+)</text>
        <dbReference type="Rhea" id="RHEA:18037"/>
        <dbReference type="ChEBI" id="CHEBI:15377"/>
        <dbReference type="ChEBI" id="CHEBI:28938"/>
        <dbReference type="ChEBI" id="CHEBI:58145"/>
        <dbReference type="ChEBI" id="CHEBI:58318"/>
        <dbReference type="EC" id="3.5.3.12"/>
    </reaction>
</comment>
<dbReference type="NCBIfam" id="TIGR03380">
    <property type="entry name" value="agmatine_aguA"/>
    <property type="match status" value="1"/>
</dbReference>
<feature type="active site" description="Amidino-cysteine intermediate" evidence="2">
    <location>
        <position position="332"/>
    </location>
</feature>
<dbReference type="GO" id="GO:0004668">
    <property type="term" value="F:protein-arginine deiminase activity"/>
    <property type="evidence" value="ECO:0007669"/>
    <property type="project" value="InterPro"/>
</dbReference>
<accession>A0A919RW78</accession>
<dbReference type="InterPro" id="IPR017754">
    <property type="entry name" value="Agmatine_deiminase"/>
</dbReference>
<evidence type="ECO:0000313" key="3">
    <source>
        <dbReference type="EMBL" id="GIM27612.1"/>
    </source>
</evidence>
<keyword evidence="1 2" id="KW-0378">Hydrolase</keyword>
<dbReference type="InterPro" id="IPR007466">
    <property type="entry name" value="Peptidyl-Arg-deiminase_porph"/>
</dbReference>
<dbReference type="HAMAP" id="MF_01841">
    <property type="entry name" value="Agmatine_deimin"/>
    <property type="match status" value="1"/>
</dbReference>
<dbReference type="Proteomes" id="UP000679179">
    <property type="component" value="Unassembled WGS sequence"/>
</dbReference>
<dbReference type="AlphaFoldDB" id="A0A919RW78"/>
<dbReference type="PANTHER" id="PTHR31377">
    <property type="entry name" value="AGMATINE DEIMINASE-RELATED"/>
    <property type="match status" value="1"/>
</dbReference>
<protein>
    <recommendedName>
        <fullName evidence="2">Putative agmatine deiminase</fullName>
        <ecNumber evidence="2">3.5.3.12</ecNumber>
    </recommendedName>
    <alternativeName>
        <fullName evidence="2">Agmatine iminohydrolase</fullName>
    </alternativeName>
</protein>
<comment type="similarity">
    <text evidence="2">Belongs to the agmatine deiminase family.</text>
</comment>
<sequence length="345" mass="39431">MLLPVKLGFRMPAEWEKRLRTFMEWPIREEIWSHGLENAKKGYSQVAKVIAEFEEVIMIARADMVEEAKRMCGEKVKVVPMEHDDSWIRDNGPTFIINSKGELAGVNWKFNAWGEKYTPYDKDDKVAEKVLELYEIPRFDAPIVLEGGSIHVDGEGTLITTEECLLNRKRNPHLTRGHIEEVLTEYLAVEKVIWLKKGLYGDETDGHVDNVACFAKPGTIVIQVCRNREDPNYMITIENLKLLENARDAKDRMFEIIQIEQPPARYLNGERLTLSYINYYPVEGGIILPVFGGDAEHTDKEAIKILQDIYPYRKIVPVDGMPIIKGGGNVHCITQQMPYGSPAKL</sequence>
<evidence type="ECO:0000256" key="2">
    <source>
        <dbReference type="HAMAP-Rule" id="MF_01841"/>
    </source>
</evidence>
<evidence type="ECO:0000313" key="4">
    <source>
        <dbReference type="Proteomes" id="UP000679179"/>
    </source>
</evidence>
<dbReference type="GO" id="GO:0047632">
    <property type="term" value="F:agmatine deiminase activity"/>
    <property type="evidence" value="ECO:0007669"/>
    <property type="project" value="UniProtKB-UniRule"/>
</dbReference>
<dbReference type="PANTHER" id="PTHR31377:SF0">
    <property type="entry name" value="AGMATINE DEIMINASE-RELATED"/>
    <property type="match status" value="1"/>
</dbReference>
<reference evidence="3" key="1">
    <citation type="submission" date="2021-03" db="EMBL/GenBank/DDBJ databases">
        <title>Taxonomic study of Clostridium polyendosporum from meadow-gley soil under rice.</title>
        <authorList>
            <person name="Kobayashi H."/>
            <person name="Tanizawa Y."/>
            <person name="Yagura M."/>
        </authorList>
    </citation>
    <scope>NUCLEOTIDE SEQUENCE</scope>
    <source>
        <strain evidence="3">JCM 30710</strain>
    </source>
</reference>
<dbReference type="EC" id="3.5.3.12" evidence="2"/>
<gene>
    <name evidence="2 3" type="primary">aguA</name>
    <name evidence="3" type="ORF">CPJCM30710_02780</name>
</gene>
<dbReference type="GO" id="GO:0009446">
    <property type="term" value="P:putrescine biosynthetic process"/>
    <property type="evidence" value="ECO:0007669"/>
    <property type="project" value="InterPro"/>
</dbReference>
<dbReference type="Gene3D" id="3.75.10.10">
    <property type="entry name" value="L-arginine/glycine Amidinotransferase, Chain A"/>
    <property type="match status" value="1"/>
</dbReference>
<dbReference type="EMBL" id="BOPZ01000002">
    <property type="protein sequence ID" value="GIM27612.1"/>
    <property type="molecule type" value="Genomic_DNA"/>
</dbReference>
<comment type="caution">
    <text evidence="3">The sequence shown here is derived from an EMBL/GenBank/DDBJ whole genome shotgun (WGS) entry which is preliminary data.</text>
</comment>
<evidence type="ECO:0000256" key="1">
    <source>
        <dbReference type="ARBA" id="ARBA00022801"/>
    </source>
</evidence>
<dbReference type="SUPFAM" id="SSF55909">
    <property type="entry name" value="Pentein"/>
    <property type="match status" value="1"/>
</dbReference>
<dbReference type="Pfam" id="PF04371">
    <property type="entry name" value="PAD_porph"/>
    <property type="match status" value="1"/>
</dbReference>
<keyword evidence="4" id="KW-1185">Reference proteome</keyword>